<dbReference type="InterPro" id="IPR003838">
    <property type="entry name" value="ABC3_permease_C"/>
</dbReference>
<feature type="transmembrane region" description="Helical" evidence="7">
    <location>
        <begin position="766"/>
        <end position="788"/>
    </location>
</feature>
<feature type="transmembrane region" description="Helical" evidence="7">
    <location>
        <begin position="294"/>
        <end position="316"/>
    </location>
</feature>
<organism evidence="9 10">
    <name type="scientific">Tepidibacter formicigenes DSM 15518</name>
    <dbReference type="NCBI Taxonomy" id="1123349"/>
    <lineage>
        <taxon>Bacteria</taxon>
        <taxon>Bacillati</taxon>
        <taxon>Bacillota</taxon>
        <taxon>Clostridia</taxon>
        <taxon>Peptostreptococcales</taxon>
        <taxon>Peptostreptococcaceae</taxon>
        <taxon>Tepidibacter</taxon>
    </lineage>
</organism>
<keyword evidence="5 7" id="KW-0472">Membrane</keyword>
<evidence type="ECO:0000256" key="2">
    <source>
        <dbReference type="ARBA" id="ARBA00022475"/>
    </source>
</evidence>
<evidence type="ECO:0000256" key="1">
    <source>
        <dbReference type="ARBA" id="ARBA00004651"/>
    </source>
</evidence>
<dbReference type="Proteomes" id="UP000242497">
    <property type="component" value="Unassembled WGS sequence"/>
</dbReference>
<evidence type="ECO:0000256" key="5">
    <source>
        <dbReference type="ARBA" id="ARBA00023136"/>
    </source>
</evidence>
<keyword evidence="4 7" id="KW-1133">Transmembrane helix</keyword>
<evidence type="ECO:0000256" key="7">
    <source>
        <dbReference type="SAM" id="Phobius"/>
    </source>
</evidence>
<feature type="transmembrane region" description="Helical" evidence="7">
    <location>
        <begin position="414"/>
        <end position="435"/>
    </location>
</feature>
<proteinExistence type="inferred from homology"/>
<name>A0A1M6TH19_9FIRM</name>
<dbReference type="RefSeq" id="WP_072890708.1">
    <property type="nucleotide sequence ID" value="NZ_FRAE01000095.1"/>
</dbReference>
<evidence type="ECO:0000259" key="8">
    <source>
        <dbReference type="Pfam" id="PF02687"/>
    </source>
</evidence>
<evidence type="ECO:0000256" key="3">
    <source>
        <dbReference type="ARBA" id="ARBA00022692"/>
    </source>
</evidence>
<dbReference type="EMBL" id="FRAE01000095">
    <property type="protein sequence ID" value="SHK56223.1"/>
    <property type="molecule type" value="Genomic_DNA"/>
</dbReference>
<evidence type="ECO:0000313" key="10">
    <source>
        <dbReference type="Proteomes" id="UP000242497"/>
    </source>
</evidence>
<comment type="subcellular location">
    <subcellularLocation>
        <location evidence="1">Cell membrane</location>
        <topology evidence="1">Multi-pass membrane protein</topology>
    </subcellularLocation>
</comment>
<dbReference type="Pfam" id="PF02687">
    <property type="entry name" value="FtsX"/>
    <property type="match status" value="2"/>
</dbReference>
<keyword evidence="2" id="KW-1003">Cell membrane</keyword>
<feature type="transmembrane region" description="Helical" evidence="7">
    <location>
        <begin position="808"/>
        <end position="825"/>
    </location>
</feature>
<feature type="transmembrane region" description="Helical" evidence="7">
    <location>
        <begin position="241"/>
        <end position="262"/>
    </location>
</feature>
<sequence length="843" mass="95045">MKNYLKLVTSYIKKYRSRTFAICFSIVLSISLIVGVGILSKSAKEADIVKMKYECGNYHVRYKDLNKKQLDIISKHKGIKNIGLSSYYDSNNPDGELMINILSVNEEYIKSGNSQIIDGKFPNKQNEIVLEEWVLKNMGIKPKVGEKVTIELFNKRKKETYTLVGILKDRTREKSVGIMEGFLAIDLSNSSKLDAYVTFYEKSDINKNIKEISKEANIKNNNIRKNNMLLDSLSANGETDYNVIALSIIVAIVSGIVIYGVFNISILQRISEYGVIRAIGADSLQIFKLVIYELLILLVISTPIGIGLGIIGAKIFRSISGGLFTEGIVAITKLVIPLDILALSIIIEGVTILIISFLTFINIRKISAMDAIKKNISSKNMSTRQFLSVSFLTKFMSFQKAVSFKNIFRNKKSFIMIILSMSLGSAMFIVSSFYVNLANIQGEKVAETSNVNTDYKVSMIPSQSMDAGISKDEIKEIKSLKGIKYVNSIQVLYSLMYLNKSQIAEPGYFEQQNSFPYNKKVLNGLLNEDKNTDGFILKNNVYGYDDDLLKKLEKYLLDGEINIDKMKNEDIALIRIPHPLGPNVVDLKVGDKIKVTYKEDFKLGKDRLRFDTKKGKYVTKEFIVGGIVDELIETSDYYTGDSSVDLIIPSSKFKSNIGFDNYQIVNIDKKSGVNSNKLNDKILNITNKIKGSTVRNLGKERGEIDLLQKNKLTFIYSIIVILFIISLFNIINNISYSLISRTNELGMIRAIGITNKEFKQMIRFEGFTYGIISSVFTIIFGLVGQVLLFNTLTPKLISPKFIIQWQNYLLIIFINILIGFMATYFPSKKIKDLSIVESISSLE</sequence>
<accession>A0A1M6TH19</accession>
<evidence type="ECO:0000256" key="4">
    <source>
        <dbReference type="ARBA" id="ARBA00022989"/>
    </source>
</evidence>
<dbReference type="STRING" id="1123349.SAMN02744037_02599"/>
<dbReference type="AlphaFoldDB" id="A0A1M6TH19"/>
<comment type="similarity">
    <text evidence="6">Belongs to the ABC-4 integral membrane protein family.</text>
</comment>
<feature type="transmembrane region" description="Helical" evidence="7">
    <location>
        <begin position="714"/>
        <end position="739"/>
    </location>
</feature>
<keyword evidence="10" id="KW-1185">Reference proteome</keyword>
<protein>
    <submittedName>
        <fullName evidence="9">Putative ABC transport system permease protein</fullName>
    </submittedName>
</protein>
<keyword evidence="3 7" id="KW-0812">Transmembrane</keyword>
<feature type="transmembrane region" description="Helical" evidence="7">
    <location>
        <begin position="20"/>
        <end position="40"/>
    </location>
</feature>
<evidence type="ECO:0000256" key="6">
    <source>
        <dbReference type="ARBA" id="ARBA00038076"/>
    </source>
</evidence>
<feature type="domain" description="ABC3 transporter permease C-terminal" evidence="8">
    <location>
        <begin position="245"/>
        <end position="367"/>
    </location>
</feature>
<dbReference type="PANTHER" id="PTHR30572:SF4">
    <property type="entry name" value="ABC TRANSPORTER PERMEASE YTRF"/>
    <property type="match status" value="1"/>
</dbReference>
<dbReference type="GO" id="GO:0005886">
    <property type="term" value="C:plasma membrane"/>
    <property type="evidence" value="ECO:0007669"/>
    <property type="project" value="UniProtKB-SubCell"/>
</dbReference>
<dbReference type="OrthoDB" id="9793166at2"/>
<dbReference type="PANTHER" id="PTHR30572">
    <property type="entry name" value="MEMBRANE COMPONENT OF TRANSPORTER-RELATED"/>
    <property type="match status" value="1"/>
</dbReference>
<feature type="domain" description="ABC3 transporter permease C-terminal" evidence="8">
    <location>
        <begin position="717"/>
        <end position="832"/>
    </location>
</feature>
<dbReference type="GO" id="GO:0022857">
    <property type="term" value="F:transmembrane transporter activity"/>
    <property type="evidence" value="ECO:0007669"/>
    <property type="project" value="TreeGrafter"/>
</dbReference>
<reference evidence="10" key="1">
    <citation type="submission" date="2016-11" db="EMBL/GenBank/DDBJ databases">
        <authorList>
            <person name="Varghese N."/>
            <person name="Submissions S."/>
        </authorList>
    </citation>
    <scope>NUCLEOTIDE SEQUENCE [LARGE SCALE GENOMIC DNA]</scope>
    <source>
        <strain evidence="10">DSM 15518</strain>
    </source>
</reference>
<feature type="transmembrane region" description="Helical" evidence="7">
    <location>
        <begin position="336"/>
        <end position="363"/>
    </location>
</feature>
<gene>
    <name evidence="9" type="ORF">SAMN02744037_02599</name>
</gene>
<dbReference type="InterPro" id="IPR050250">
    <property type="entry name" value="Macrolide_Exporter_MacB"/>
</dbReference>
<evidence type="ECO:0000313" key="9">
    <source>
        <dbReference type="EMBL" id="SHK56223.1"/>
    </source>
</evidence>